<proteinExistence type="predicted"/>
<name>A0A7Y9PDK2_9BACT</name>
<organism evidence="2 3">
    <name type="scientific">Granulicella arctica</name>
    <dbReference type="NCBI Taxonomy" id="940613"/>
    <lineage>
        <taxon>Bacteria</taxon>
        <taxon>Pseudomonadati</taxon>
        <taxon>Acidobacteriota</taxon>
        <taxon>Terriglobia</taxon>
        <taxon>Terriglobales</taxon>
        <taxon>Acidobacteriaceae</taxon>
        <taxon>Granulicella</taxon>
    </lineage>
</organism>
<dbReference type="SUPFAM" id="SSF52540">
    <property type="entry name" value="P-loop containing nucleoside triphosphate hydrolases"/>
    <property type="match status" value="1"/>
</dbReference>
<evidence type="ECO:0000256" key="1">
    <source>
        <dbReference type="SAM" id="Coils"/>
    </source>
</evidence>
<accession>A0A7Y9PDK2</accession>
<sequence length="1387" mass="153540">MEFNYNVHRDAYATIAGFVLQVDLTLLRWLNLDDSETLELECGEDVDTVGNDIRASVSQKTRMFEQVKRQQANITLRSPISLEALANFADHRSSNPEWRLRFRLLTTARIGRELRWQGDLEGIALWEAIRAGDLSEEAREVAVQQIRTLFQQSKAPEHISVATWQIFQAVVQSNAEFNDFIEDFEWSTSSEDYLAIEARARAGIIQAGFATDDEQAGALADRLFAFLFRTLSQAGAKRLTRAQLLAEVSRSTQSQSDLSMVGFIRSELGELRVRMADAESRISRLENTSNTTQEALASLAGQVGAIVEFVQPSFVHDVPDLVLPSIPRVNTVGSVIEAFEQTTTICLLGEPGSGKTQLCLLIGSSNPRPLVWVDVPRGATPAQACFAIDSTLRLLSGGRTGPILSKMYQEICGALQDSLVVLDNLPRFLQGDLLSRRIELLSRYLGPVNGKMLTTSYYPFPKRTSEQVAAVELQAPRFDEGETPELLIAYGAPTVLASKLTTLIHTATQGLPALVTAVARYLASKNWVFDSHEFEAIVKAEFAHAERTDARELLRLTIPDEGTRELLYRLTLVIGVISKEEVESVARINRPISLPLEKMERLTGLWLQPFVGDKYTISPLVDPAVSNLLEERTRRGVYTILAVSIMARGTIYPLDAVTCIHYFTLAGLFSEAAFVLASALTALIDAEPDLIEDSMVLASVWIADIPDQIDINLKLHIRGLQIVAMDNRGRSIDFLLSKLDQELDSGGANTWGSAVAASFLAIRLCKKYPAIANRYLLKYLQRPESLVFPDGKPVSMGETSLIGILWATAQYAGSDDEVESWIQTVEQLTPQQIEELDASPFKEESTSVLCDGIWLRDYRKAPGNRDWSRVEALLLRVEAVGIERRLKTLEASAIRTRIMILAEWRHDMDAAVQLALSSLPRFNSDGDAFLITEVTGRQLAYAGKKSEAIEWLEWAHAYTISEHELWRRNVMITLAEFVGTDDTARAVALTHEAVLLSRSALIGERLAESCAEEAISRWNANDRTGAFDSLQLAVRETLAAESDATTWKELFLSLFRVAVYYGSIAHKSRPPVGIDAPTQGMFLGTDGLDTTRFNPAQKSYIQIWMAMFGEGLRRYSDVEVWLQAAMQLAEIYPAARSIYTYAGFWVAYPLRRDNFSEATRFTVLMADANPNSAALSDQAGIAVQEVVVPEELVAARGPAAMIMGLVPAALRLALLRLLGSSDEDLVSKIVAIEDGLSGRPELNLISQALRDAVLSTMSATDCYLRAGQLIPERNTAAGMIYMVGSALKARVTDALVPQTWLGQHLARFFAEFPSVQDELLFPFLETYWSRQVIASGHEFRSAASFTLRLIGESGTTSSGSRTKALLRNMDLCIPTTLSNESRSWLSS</sequence>
<protein>
    <submittedName>
        <fullName evidence="2">Uncharacterized protein</fullName>
    </submittedName>
</protein>
<dbReference type="RefSeq" id="WP_179486980.1">
    <property type="nucleotide sequence ID" value="NZ_JACCCW010000001.1"/>
</dbReference>
<dbReference type="EMBL" id="JACCCW010000001">
    <property type="protein sequence ID" value="NYF77956.1"/>
    <property type="molecule type" value="Genomic_DNA"/>
</dbReference>
<evidence type="ECO:0000313" key="3">
    <source>
        <dbReference type="Proteomes" id="UP000589520"/>
    </source>
</evidence>
<comment type="caution">
    <text evidence="2">The sequence shown here is derived from an EMBL/GenBank/DDBJ whole genome shotgun (WGS) entry which is preliminary data.</text>
</comment>
<dbReference type="Proteomes" id="UP000589520">
    <property type="component" value="Unassembled WGS sequence"/>
</dbReference>
<gene>
    <name evidence="2" type="ORF">HDF17_000243</name>
</gene>
<dbReference type="InterPro" id="IPR027417">
    <property type="entry name" value="P-loop_NTPase"/>
</dbReference>
<reference evidence="2 3" key="1">
    <citation type="submission" date="2020-07" db="EMBL/GenBank/DDBJ databases">
        <title>Genomic Encyclopedia of Type Strains, Phase IV (KMG-V): Genome sequencing to study the core and pangenomes of soil and plant-associated prokaryotes.</title>
        <authorList>
            <person name="Whitman W."/>
        </authorList>
    </citation>
    <scope>NUCLEOTIDE SEQUENCE [LARGE SCALE GENOMIC DNA]</scope>
    <source>
        <strain evidence="2 3">X4EP2</strain>
    </source>
</reference>
<keyword evidence="1" id="KW-0175">Coiled coil</keyword>
<keyword evidence="3" id="KW-1185">Reference proteome</keyword>
<evidence type="ECO:0000313" key="2">
    <source>
        <dbReference type="EMBL" id="NYF77956.1"/>
    </source>
</evidence>
<feature type="coiled-coil region" evidence="1">
    <location>
        <begin position="268"/>
        <end position="295"/>
    </location>
</feature>